<keyword evidence="3 6" id="KW-0256">Endoplasmic reticulum</keyword>
<sequence length="315" mass="36095">MQRRWGREDWPFRLVSDSCCAFFLFHPPTFPSPAVRRRKEERQLISLHHDLRPRSTGGRILSGAATIASQDPRRWNPNPTLIWFILNESGVGVDCMGQLYLLRSSVGIDRNPKRNYKELCLTVADVILWRRKNVTIRILLGALASWLVFVVVGYTLLSLVSNVLLLLISILFLWAKAAEILNRPPPPMPEMHLSEEMIYEAAVLFRFHVNKVLSAFNDIVQGKDPKLFYTVALCLWLISMVGGSTDMLTLGYTSIAIILTVPALYEKYEDGLDRCVKLAHMEMKMYEAGYTECLSKYFIKAKKWVLEKIKLLTDV</sequence>
<organism evidence="8 9">
    <name type="scientific">Musa troglodytarum</name>
    <name type="common">fe'i banana</name>
    <dbReference type="NCBI Taxonomy" id="320322"/>
    <lineage>
        <taxon>Eukaryota</taxon>
        <taxon>Viridiplantae</taxon>
        <taxon>Streptophyta</taxon>
        <taxon>Embryophyta</taxon>
        <taxon>Tracheophyta</taxon>
        <taxon>Spermatophyta</taxon>
        <taxon>Magnoliopsida</taxon>
        <taxon>Liliopsida</taxon>
        <taxon>Zingiberales</taxon>
        <taxon>Musaceae</taxon>
        <taxon>Musa</taxon>
    </lineage>
</organism>
<dbReference type="InterPro" id="IPR045064">
    <property type="entry name" value="Reticulon-like"/>
</dbReference>
<keyword evidence="9" id="KW-1185">Reference proteome</keyword>
<evidence type="ECO:0000313" key="9">
    <source>
        <dbReference type="Proteomes" id="UP001055439"/>
    </source>
</evidence>
<evidence type="ECO:0000256" key="4">
    <source>
        <dbReference type="ARBA" id="ARBA00022989"/>
    </source>
</evidence>
<comment type="subcellular location">
    <subcellularLocation>
        <location evidence="1 6">Endoplasmic reticulum membrane</location>
        <topology evidence="1 6">Multi-pass membrane protein</topology>
    </subcellularLocation>
</comment>
<evidence type="ECO:0000256" key="5">
    <source>
        <dbReference type="ARBA" id="ARBA00023136"/>
    </source>
</evidence>
<evidence type="ECO:0000256" key="1">
    <source>
        <dbReference type="ARBA" id="ARBA00004477"/>
    </source>
</evidence>
<dbReference type="PANTHER" id="PTHR10994:SF65">
    <property type="entry name" value="RETICULON-LIKE PROTEIN B12"/>
    <property type="match status" value="1"/>
</dbReference>
<protein>
    <recommendedName>
        <fullName evidence="6">Reticulon-like protein</fullName>
    </recommendedName>
</protein>
<dbReference type="Pfam" id="PF02453">
    <property type="entry name" value="Reticulon"/>
    <property type="match status" value="1"/>
</dbReference>
<dbReference type="OrthoDB" id="567788at2759"/>
<feature type="transmembrane region" description="Helical" evidence="6">
    <location>
        <begin position="138"/>
        <end position="157"/>
    </location>
</feature>
<feature type="domain" description="Reticulon" evidence="7">
    <location>
        <begin position="123"/>
        <end position="284"/>
    </location>
</feature>
<dbReference type="InterPro" id="IPR003388">
    <property type="entry name" value="Reticulon"/>
</dbReference>
<dbReference type="GO" id="GO:0005789">
    <property type="term" value="C:endoplasmic reticulum membrane"/>
    <property type="evidence" value="ECO:0007669"/>
    <property type="project" value="UniProtKB-SubCell"/>
</dbReference>
<accession>A0A9E7IDP9</accession>
<evidence type="ECO:0000256" key="3">
    <source>
        <dbReference type="ARBA" id="ARBA00022824"/>
    </source>
</evidence>
<keyword evidence="5 6" id="KW-0472">Membrane</keyword>
<dbReference type="GO" id="GO:0009617">
    <property type="term" value="P:response to bacterium"/>
    <property type="evidence" value="ECO:0007669"/>
    <property type="project" value="InterPro"/>
</dbReference>
<comment type="caution">
    <text evidence="6">Lacks conserved residue(s) required for the propagation of feature annotation.</text>
</comment>
<dbReference type="Proteomes" id="UP001055439">
    <property type="component" value="Chromosome 9"/>
</dbReference>
<dbReference type="PANTHER" id="PTHR10994">
    <property type="entry name" value="RETICULON"/>
    <property type="match status" value="1"/>
</dbReference>
<dbReference type="AlphaFoldDB" id="A0A9E7IDP9"/>
<reference evidence="8" key="1">
    <citation type="submission" date="2022-05" db="EMBL/GenBank/DDBJ databases">
        <title>The Musa troglodytarum L. genome provides insights into the mechanism of non-climacteric behaviour and enrichment of carotenoids.</title>
        <authorList>
            <person name="Wang J."/>
        </authorList>
    </citation>
    <scope>NUCLEOTIDE SEQUENCE</scope>
    <source>
        <tissue evidence="8">Leaf</tissue>
    </source>
</reference>
<evidence type="ECO:0000256" key="6">
    <source>
        <dbReference type="RuleBase" id="RU363132"/>
    </source>
</evidence>
<evidence type="ECO:0000256" key="2">
    <source>
        <dbReference type="ARBA" id="ARBA00022692"/>
    </source>
</evidence>
<gene>
    <name evidence="8" type="ORF">MUK42_13718</name>
</gene>
<proteinExistence type="predicted"/>
<dbReference type="PROSITE" id="PS50845">
    <property type="entry name" value="RETICULON"/>
    <property type="match status" value="1"/>
</dbReference>
<evidence type="ECO:0000259" key="7">
    <source>
        <dbReference type="PROSITE" id="PS50845"/>
    </source>
</evidence>
<evidence type="ECO:0000313" key="8">
    <source>
        <dbReference type="EMBL" id="URE47192.1"/>
    </source>
</evidence>
<keyword evidence="4 6" id="KW-1133">Transmembrane helix</keyword>
<dbReference type="EMBL" id="CP097511">
    <property type="protein sequence ID" value="URE47192.1"/>
    <property type="molecule type" value="Genomic_DNA"/>
</dbReference>
<name>A0A9E7IDP9_9LILI</name>
<keyword evidence="2 6" id="KW-0812">Transmembrane</keyword>